<dbReference type="PANTHER" id="PTHR45436">
    <property type="entry name" value="SENSOR HISTIDINE KINASE YKOH"/>
    <property type="match status" value="1"/>
</dbReference>
<dbReference type="InterPro" id="IPR003594">
    <property type="entry name" value="HATPase_dom"/>
</dbReference>
<evidence type="ECO:0000256" key="1">
    <source>
        <dbReference type="ARBA" id="ARBA00000085"/>
    </source>
</evidence>
<dbReference type="EMBL" id="BJVJ01000035">
    <property type="protein sequence ID" value="GEL24506.1"/>
    <property type="molecule type" value="Genomic_DNA"/>
</dbReference>
<dbReference type="InterPro" id="IPR005467">
    <property type="entry name" value="His_kinase_dom"/>
</dbReference>
<dbReference type="SMART" id="SM00388">
    <property type="entry name" value="HisKA"/>
    <property type="match status" value="1"/>
</dbReference>
<dbReference type="Pfam" id="PF00512">
    <property type="entry name" value="HisKA"/>
    <property type="match status" value="1"/>
</dbReference>
<gene>
    <name evidence="15" type="ORF">PSU4_34600</name>
</gene>
<proteinExistence type="predicted"/>
<evidence type="ECO:0000313" key="16">
    <source>
        <dbReference type="Proteomes" id="UP000321685"/>
    </source>
</evidence>
<dbReference type="InterPro" id="IPR036097">
    <property type="entry name" value="HisK_dim/P_sf"/>
</dbReference>
<organism evidence="15 16">
    <name type="scientific">Pseudonocardia sulfidoxydans NBRC 16205</name>
    <dbReference type="NCBI Taxonomy" id="1223511"/>
    <lineage>
        <taxon>Bacteria</taxon>
        <taxon>Bacillati</taxon>
        <taxon>Actinomycetota</taxon>
        <taxon>Actinomycetes</taxon>
        <taxon>Pseudonocardiales</taxon>
        <taxon>Pseudonocardiaceae</taxon>
        <taxon>Pseudonocardia</taxon>
    </lineage>
</organism>
<dbReference type="SUPFAM" id="SSF55874">
    <property type="entry name" value="ATPase domain of HSP90 chaperone/DNA topoisomerase II/histidine kinase"/>
    <property type="match status" value="1"/>
</dbReference>
<comment type="catalytic activity">
    <reaction evidence="1">
        <text>ATP + protein L-histidine = ADP + protein N-phospho-L-histidine.</text>
        <dbReference type="EC" id="2.7.13.3"/>
    </reaction>
</comment>
<dbReference type="SUPFAM" id="SSF47384">
    <property type="entry name" value="Homodimeric domain of signal transducing histidine kinase"/>
    <property type="match status" value="1"/>
</dbReference>
<dbReference type="GO" id="GO:0000155">
    <property type="term" value="F:phosphorelay sensor kinase activity"/>
    <property type="evidence" value="ECO:0007669"/>
    <property type="project" value="InterPro"/>
</dbReference>
<dbReference type="InterPro" id="IPR050428">
    <property type="entry name" value="TCS_sensor_his_kinase"/>
</dbReference>
<dbReference type="GO" id="GO:0005886">
    <property type="term" value="C:plasma membrane"/>
    <property type="evidence" value="ECO:0007669"/>
    <property type="project" value="UniProtKB-SubCell"/>
</dbReference>
<feature type="transmembrane region" description="Helical" evidence="12">
    <location>
        <begin position="7"/>
        <end position="34"/>
    </location>
</feature>
<dbReference type="Pfam" id="PF02518">
    <property type="entry name" value="HATPase_c"/>
    <property type="match status" value="1"/>
</dbReference>
<dbReference type="Proteomes" id="UP000321685">
    <property type="component" value="Unassembled WGS sequence"/>
</dbReference>
<dbReference type="SMART" id="SM00304">
    <property type="entry name" value="HAMP"/>
    <property type="match status" value="1"/>
</dbReference>
<name>A0A511DI72_9PSEU</name>
<dbReference type="InterPro" id="IPR036890">
    <property type="entry name" value="HATPase_C_sf"/>
</dbReference>
<keyword evidence="16" id="KW-1185">Reference proteome</keyword>
<keyword evidence="12" id="KW-0472">Membrane</keyword>
<feature type="domain" description="HAMP" evidence="14">
    <location>
        <begin position="173"/>
        <end position="225"/>
    </location>
</feature>
<dbReference type="Gene3D" id="6.10.340.10">
    <property type="match status" value="1"/>
</dbReference>
<reference evidence="15 16" key="1">
    <citation type="submission" date="2019-07" db="EMBL/GenBank/DDBJ databases">
        <title>Whole genome shotgun sequence of Pseudonocardia sulfidoxydans NBRC 16205.</title>
        <authorList>
            <person name="Hosoyama A."/>
            <person name="Uohara A."/>
            <person name="Ohji S."/>
            <person name="Ichikawa N."/>
        </authorList>
    </citation>
    <scope>NUCLEOTIDE SEQUENCE [LARGE SCALE GENOMIC DNA]</scope>
    <source>
        <strain evidence="15 16">NBRC 16205</strain>
    </source>
</reference>
<evidence type="ECO:0000259" key="14">
    <source>
        <dbReference type="PROSITE" id="PS50885"/>
    </source>
</evidence>
<evidence type="ECO:0000256" key="3">
    <source>
        <dbReference type="ARBA" id="ARBA00012438"/>
    </source>
</evidence>
<dbReference type="PROSITE" id="PS50109">
    <property type="entry name" value="HIS_KIN"/>
    <property type="match status" value="1"/>
</dbReference>
<evidence type="ECO:0000256" key="4">
    <source>
        <dbReference type="ARBA" id="ARBA00022553"/>
    </source>
</evidence>
<feature type="region of interest" description="Disordered" evidence="11">
    <location>
        <begin position="432"/>
        <end position="455"/>
    </location>
</feature>
<dbReference type="CDD" id="cd00082">
    <property type="entry name" value="HisKA"/>
    <property type="match status" value="1"/>
</dbReference>
<evidence type="ECO:0000256" key="12">
    <source>
        <dbReference type="SAM" id="Phobius"/>
    </source>
</evidence>
<comment type="caution">
    <text evidence="15">The sequence shown here is derived from an EMBL/GenBank/DDBJ whole genome shotgun (WGS) entry which is preliminary data.</text>
</comment>
<dbReference type="AlphaFoldDB" id="A0A511DI72"/>
<keyword evidence="8 12" id="KW-1133">Transmembrane helix</keyword>
<keyword evidence="4" id="KW-0597">Phosphoprotein</keyword>
<keyword evidence="6 12" id="KW-0812">Transmembrane</keyword>
<keyword evidence="10" id="KW-0175">Coiled coil</keyword>
<sequence>MPVRKRIVLLTVAASTVAILLFVLPLAVVAMRFYTRIEFAELESRAHTVVDRISDTVRDGGVPPPRQLHVGDDDTGAALYGPDSVRLVGDGPPMGEWLVDDTIHSGEVHEGDVDGDLVVAVPIIEDGEAVAVVRAATSSGDAASRIATRWVEMFGLAVVALIATWAFARYQARRLADPVEELARDAERLGDGDFSVEERTVGIPEVDEVRTALNATASRLDALIARERAFSAEASHQLRTPLTGLQLRLEAALRTPGSDHTAAIRASLAEVDRLERTIADLLALARGTRQRGVLDLDALLLEVGQVWGPRLGSQSRTLSFAVEPSIPPTEASTAAIRQVFTVLLSNAVEHGVGGVTVGVRDIGEAVAIDVADEGRVTHGPDLFERREPDSDGHGIGLALARRLVEAESGRLQLTSADPTRLTVFLPIVTPAVDDAAPPAPPPVAEVPDEAPASRP</sequence>
<dbReference type="Gene3D" id="3.30.565.10">
    <property type="entry name" value="Histidine kinase-like ATPase, C-terminal domain"/>
    <property type="match status" value="1"/>
</dbReference>
<evidence type="ECO:0000256" key="9">
    <source>
        <dbReference type="ARBA" id="ARBA00023012"/>
    </source>
</evidence>
<keyword evidence="7 15" id="KW-0418">Kinase</keyword>
<comment type="subcellular location">
    <subcellularLocation>
        <location evidence="2">Cell membrane</location>
    </subcellularLocation>
</comment>
<feature type="coiled-coil region" evidence="10">
    <location>
        <begin position="264"/>
        <end position="291"/>
    </location>
</feature>
<dbReference type="PROSITE" id="PS50885">
    <property type="entry name" value="HAMP"/>
    <property type="match status" value="1"/>
</dbReference>
<keyword evidence="9" id="KW-0902">Two-component regulatory system</keyword>
<keyword evidence="5" id="KW-0808">Transferase</keyword>
<evidence type="ECO:0000313" key="15">
    <source>
        <dbReference type="EMBL" id="GEL24506.1"/>
    </source>
</evidence>
<dbReference type="EC" id="2.7.13.3" evidence="3"/>
<dbReference type="InterPro" id="IPR003660">
    <property type="entry name" value="HAMP_dom"/>
</dbReference>
<accession>A0A511DI72</accession>
<evidence type="ECO:0000256" key="5">
    <source>
        <dbReference type="ARBA" id="ARBA00022679"/>
    </source>
</evidence>
<protein>
    <recommendedName>
        <fullName evidence="3">histidine kinase</fullName>
        <ecNumber evidence="3">2.7.13.3</ecNumber>
    </recommendedName>
</protein>
<evidence type="ECO:0000256" key="11">
    <source>
        <dbReference type="SAM" id="MobiDB-lite"/>
    </source>
</evidence>
<dbReference type="PANTHER" id="PTHR45436:SF5">
    <property type="entry name" value="SENSOR HISTIDINE KINASE TRCS"/>
    <property type="match status" value="1"/>
</dbReference>
<evidence type="ECO:0000256" key="7">
    <source>
        <dbReference type="ARBA" id="ARBA00022777"/>
    </source>
</evidence>
<evidence type="ECO:0000256" key="10">
    <source>
        <dbReference type="SAM" id="Coils"/>
    </source>
</evidence>
<feature type="domain" description="Histidine kinase" evidence="13">
    <location>
        <begin position="233"/>
        <end position="429"/>
    </location>
</feature>
<evidence type="ECO:0000256" key="2">
    <source>
        <dbReference type="ARBA" id="ARBA00004236"/>
    </source>
</evidence>
<evidence type="ECO:0000256" key="6">
    <source>
        <dbReference type="ARBA" id="ARBA00022692"/>
    </source>
</evidence>
<dbReference type="Gene3D" id="1.10.287.130">
    <property type="match status" value="1"/>
</dbReference>
<evidence type="ECO:0000256" key="8">
    <source>
        <dbReference type="ARBA" id="ARBA00022989"/>
    </source>
</evidence>
<dbReference type="InterPro" id="IPR003661">
    <property type="entry name" value="HisK_dim/P_dom"/>
</dbReference>
<evidence type="ECO:0000259" key="13">
    <source>
        <dbReference type="PROSITE" id="PS50109"/>
    </source>
</evidence>
<dbReference type="SMART" id="SM00387">
    <property type="entry name" value="HATPase_c"/>
    <property type="match status" value="1"/>
</dbReference>